<name>A0A844YC22_9SPHN</name>
<feature type="region of interest" description="Disordered" evidence="11">
    <location>
        <begin position="283"/>
        <end position="312"/>
    </location>
</feature>
<evidence type="ECO:0000313" key="13">
    <source>
        <dbReference type="EMBL" id="MXO62546.1"/>
    </source>
</evidence>
<dbReference type="CDD" id="cd05247">
    <property type="entry name" value="UDP_G4E_1_SDR_e"/>
    <property type="match status" value="1"/>
</dbReference>
<evidence type="ECO:0000256" key="7">
    <source>
        <dbReference type="ARBA" id="ARBA00023027"/>
    </source>
</evidence>
<dbReference type="RefSeq" id="WP_160672758.1">
    <property type="nucleotide sequence ID" value="NZ_WTYN01000001.1"/>
</dbReference>
<dbReference type="Pfam" id="PF01370">
    <property type="entry name" value="Epimerase"/>
    <property type="match status" value="1"/>
</dbReference>
<comment type="pathway">
    <text evidence="3 10">Carbohydrate metabolism; galactose metabolism.</text>
</comment>
<dbReference type="Gene3D" id="3.40.50.720">
    <property type="entry name" value="NAD(P)-binding Rossmann-like Domain"/>
    <property type="match status" value="1"/>
</dbReference>
<feature type="domain" description="NAD-dependent epimerase/dehydratase" evidence="12">
    <location>
        <begin position="7"/>
        <end position="261"/>
    </location>
</feature>
<comment type="cofactor">
    <cofactor evidence="2 10">
        <name>NAD(+)</name>
        <dbReference type="ChEBI" id="CHEBI:57540"/>
    </cofactor>
</comment>
<evidence type="ECO:0000256" key="4">
    <source>
        <dbReference type="ARBA" id="ARBA00007637"/>
    </source>
</evidence>
<proteinExistence type="inferred from homology"/>
<dbReference type="Proteomes" id="UP000445582">
    <property type="component" value="Unassembled WGS sequence"/>
</dbReference>
<evidence type="ECO:0000256" key="10">
    <source>
        <dbReference type="RuleBase" id="RU366046"/>
    </source>
</evidence>
<dbReference type="InterPro" id="IPR005886">
    <property type="entry name" value="UDP_G4E"/>
</dbReference>
<comment type="catalytic activity">
    <reaction evidence="1 10">
        <text>UDP-alpha-D-glucose = UDP-alpha-D-galactose</text>
        <dbReference type="Rhea" id="RHEA:22168"/>
        <dbReference type="ChEBI" id="CHEBI:58885"/>
        <dbReference type="ChEBI" id="CHEBI:66914"/>
        <dbReference type="EC" id="5.1.3.2"/>
    </reaction>
</comment>
<dbReference type="OrthoDB" id="9801785at2"/>
<evidence type="ECO:0000256" key="1">
    <source>
        <dbReference type="ARBA" id="ARBA00000083"/>
    </source>
</evidence>
<evidence type="ECO:0000256" key="2">
    <source>
        <dbReference type="ARBA" id="ARBA00001911"/>
    </source>
</evidence>
<dbReference type="GO" id="GO:0003978">
    <property type="term" value="F:UDP-glucose 4-epimerase activity"/>
    <property type="evidence" value="ECO:0007669"/>
    <property type="project" value="UniProtKB-UniRule"/>
</dbReference>
<dbReference type="EMBL" id="WTYN01000001">
    <property type="protein sequence ID" value="MXO62546.1"/>
    <property type="molecule type" value="Genomic_DNA"/>
</dbReference>
<dbReference type="Gene3D" id="3.90.25.10">
    <property type="entry name" value="UDP-galactose 4-epimerase, domain 1"/>
    <property type="match status" value="1"/>
</dbReference>
<evidence type="ECO:0000256" key="5">
    <source>
        <dbReference type="ARBA" id="ARBA00013189"/>
    </source>
</evidence>
<sequence>MKQEQSVLVTGGAGYIGSHAVLALRDAGRDVAVLDNLSTGFRWLVPDDVPFYQGDVADAGLLAKIFAERGMGAGRGAIMHFAGSIIVPESVSDPLKYYDNNTSKSRGLIAAAVGAGVPHFIFSSTATVYGEPEVRPLSEDDPVQPVNPYGMSKAMTERILADTSAAHPINHAVLRYFNVAGADPQGRSGQSGEGATHLIKVAVECATGKRDHVAVFGNDYPTPDGTGMRDYIHVSDLAAAHLAALDALMAEPDRSLTMNVGYGRGFSVLEVLDAVDRVVGRSLPRQQEPRRPGDVASLVSDPSRIRGTTDWQPRHDDLERIVADALAWEEKLKTRRAEPGDSAQLEYEQPA</sequence>
<dbReference type="PANTHER" id="PTHR43725:SF53">
    <property type="entry name" value="UDP-ARABINOSE 4-EPIMERASE 1"/>
    <property type="match status" value="1"/>
</dbReference>
<reference evidence="13 14" key="1">
    <citation type="submission" date="2019-12" db="EMBL/GenBank/DDBJ databases">
        <title>Genomic-based taxomic classification of the family Erythrobacteraceae.</title>
        <authorList>
            <person name="Xu L."/>
        </authorList>
    </citation>
    <scope>NUCLEOTIDE SEQUENCE [LARGE SCALE GENOMIC DNA]</scope>
    <source>
        <strain evidence="13 14">MCCC 1A09965</strain>
    </source>
</reference>
<keyword evidence="9 10" id="KW-0119">Carbohydrate metabolism</keyword>
<dbReference type="AlphaFoldDB" id="A0A844YC22"/>
<evidence type="ECO:0000256" key="9">
    <source>
        <dbReference type="ARBA" id="ARBA00023277"/>
    </source>
</evidence>
<dbReference type="NCBIfam" id="TIGR01179">
    <property type="entry name" value="galE"/>
    <property type="match status" value="1"/>
</dbReference>
<evidence type="ECO:0000259" key="12">
    <source>
        <dbReference type="Pfam" id="PF01370"/>
    </source>
</evidence>
<protein>
    <recommendedName>
        <fullName evidence="6 10">UDP-glucose 4-epimerase</fullName>
        <ecNumber evidence="5 10">5.1.3.2</ecNumber>
    </recommendedName>
</protein>
<evidence type="ECO:0000313" key="14">
    <source>
        <dbReference type="Proteomes" id="UP000445582"/>
    </source>
</evidence>
<comment type="subunit">
    <text evidence="10">Homodimer.</text>
</comment>
<organism evidence="13 14">
    <name type="scientific">Qipengyuania oceanensis</name>
    <dbReference type="NCBI Taxonomy" id="1463597"/>
    <lineage>
        <taxon>Bacteria</taxon>
        <taxon>Pseudomonadati</taxon>
        <taxon>Pseudomonadota</taxon>
        <taxon>Alphaproteobacteria</taxon>
        <taxon>Sphingomonadales</taxon>
        <taxon>Erythrobacteraceae</taxon>
        <taxon>Qipengyuania</taxon>
    </lineage>
</organism>
<dbReference type="GO" id="GO:0033499">
    <property type="term" value="P:galactose catabolic process via UDP-galactose, Leloir pathway"/>
    <property type="evidence" value="ECO:0007669"/>
    <property type="project" value="TreeGrafter"/>
</dbReference>
<comment type="caution">
    <text evidence="13">The sequence shown here is derived from an EMBL/GenBank/DDBJ whole genome shotgun (WGS) entry which is preliminary data.</text>
</comment>
<evidence type="ECO:0000256" key="6">
    <source>
        <dbReference type="ARBA" id="ARBA00018569"/>
    </source>
</evidence>
<keyword evidence="7 10" id="KW-0520">NAD</keyword>
<evidence type="ECO:0000256" key="3">
    <source>
        <dbReference type="ARBA" id="ARBA00004947"/>
    </source>
</evidence>
<evidence type="ECO:0000256" key="11">
    <source>
        <dbReference type="SAM" id="MobiDB-lite"/>
    </source>
</evidence>
<dbReference type="SUPFAM" id="SSF51735">
    <property type="entry name" value="NAD(P)-binding Rossmann-fold domains"/>
    <property type="match status" value="1"/>
</dbReference>
<evidence type="ECO:0000256" key="8">
    <source>
        <dbReference type="ARBA" id="ARBA00023235"/>
    </source>
</evidence>
<dbReference type="InterPro" id="IPR001509">
    <property type="entry name" value="Epimerase_deHydtase"/>
</dbReference>
<keyword evidence="14" id="KW-1185">Reference proteome</keyword>
<dbReference type="PANTHER" id="PTHR43725">
    <property type="entry name" value="UDP-GLUCOSE 4-EPIMERASE"/>
    <property type="match status" value="1"/>
</dbReference>
<accession>A0A844YC22</accession>
<dbReference type="UniPathway" id="UPA00214"/>
<dbReference type="EC" id="5.1.3.2" evidence="5 10"/>
<keyword evidence="8 10" id="KW-0413">Isomerase</keyword>
<dbReference type="InterPro" id="IPR036291">
    <property type="entry name" value="NAD(P)-bd_dom_sf"/>
</dbReference>
<comment type="similarity">
    <text evidence="4 10">Belongs to the NAD(P)-dependent epimerase/dehydratase family.</text>
</comment>
<gene>
    <name evidence="13" type="primary">galE</name>
    <name evidence="13" type="ORF">GRI48_05925</name>
</gene>